<dbReference type="SFLD" id="SFLDG01140">
    <property type="entry name" value="C2.B:_Phosphomannomutase_and_P"/>
    <property type="match status" value="1"/>
</dbReference>
<evidence type="ECO:0000313" key="1">
    <source>
        <dbReference type="EMBL" id="AXY25694.1"/>
    </source>
</evidence>
<dbReference type="Gene3D" id="3.40.50.1000">
    <property type="entry name" value="HAD superfamily/HAD-like"/>
    <property type="match status" value="1"/>
</dbReference>
<dbReference type="KEGG" id="abae:CL176_06605"/>
<dbReference type="InterPro" id="IPR000150">
    <property type="entry name" value="Cof"/>
</dbReference>
<dbReference type="InterPro" id="IPR036412">
    <property type="entry name" value="HAD-like_sf"/>
</dbReference>
<dbReference type="GO" id="GO:0000287">
    <property type="term" value="F:magnesium ion binding"/>
    <property type="evidence" value="ECO:0007669"/>
    <property type="project" value="TreeGrafter"/>
</dbReference>
<dbReference type="EMBL" id="CP023434">
    <property type="protein sequence ID" value="AXY25694.1"/>
    <property type="molecule type" value="Genomic_DNA"/>
</dbReference>
<name>A0A347WKT7_9LACT</name>
<proteinExistence type="predicted"/>
<dbReference type="Pfam" id="PF08282">
    <property type="entry name" value="Hydrolase_3"/>
    <property type="match status" value="1"/>
</dbReference>
<dbReference type="GO" id="GO:0005829">
    <property type="term" value="C:cytosol"/>
    <property type="evidence" value="ECO:0007669"/>
    <property type="project" value="TreeGrafter"/>
</dbReference>
<dbReference type="Gene3D" id="3.30.1240.10">
    <property type="match status" value="1"/>
</dbReference>
<reference evidence="1" key="1">
    <citation type="submission" date="2017-09" db="EMBL/GenBank/DDBJ databases">
        <title>Complete genome sequence of Oxytococcus suis strain ZY16052.</title>
        <authorList>
            <person name="Li F."/>
        </authorList>
    </citation>
    <scope>NUCLEOTIDE SEQUENCE [LARGE SCALE GENOMIC DNA]</scope>
    <source>
        <strain evidence="1">ZY16052</strain>
    </source>
</reference>
<evidence type="ECO:0000313" key="2">
    <source>
        <dbReference type="Proteomes" id="UP000263232"/>
    </source>
</evidence>
<dbReference type="Proteomes" id="UP000263232">
    <property type="component" value="Chromosome"/>
</dbReference>
<dbReference type="OrthoDB" id="9781413at2"/>
<dbReference type="SUPFAM" id="SSF56784">
    <property type="entry name" value="HAD-like"/>
    <property type="match status" value="1"/>
</dbReference>
<accession>A0A347WKT7</accession>
<dbReference type="SFLD" id="SFLDS00003">
    <property type="entry name" value="Haloacid_Dehalogenase"/>
    <property type="match status" value="1"/>
</dbReference>
<dbReference type="PANTHER" id="PTHR10000">
    <property type="entry name" value="PHOSPHOSERINE PHOSPHATASE"/>
    <property type="match status" value="1"/>
</dbReference>
<dbReference type="InterPro" id="IPR023214">
    <property type="entry name" value="HAD_sf"/>
</dbReference>
<protein>
    <submittedName>
        <fullName evidence="1">Haloacid dehalogenase</fullName>
    </submittedName>
</protein>
<dbReference type="NCBIfam" id="TIGR00099">
    <property type="entry name" value="Cof-subfamily"/>
    <property type="match status" value="1"/>
</dbReference>
<sequence>MKRHLIAIDLDGTTLNDESKLSVLTIQTLRRLNDLGHMVMIVTGRPYRNSKAIYRQIGIDSPMVNFNGALCHFPGNDHWLPYYHEELDREIAFELFNHQDELDISLLIAEGKEHLYTTSAQLPDSPFYPIDQLKISRLSRESLTYNPTALSIFCDDAKQETIETELMKRYGDTISVRTWGGILPVLEVVRAGINKAVGVQRVADFYHIPQDCILAFGDENNDYEMIQYAGLGVAMANATDEIKSIADTQTERTNDEDGLAHFLLDYFDITL</sequence>
<dbReference type="RefSeq" id="WP_118990596.1">
    <property type="nucleotide sequence ID" value="NZ_CP023434.1"/>
</dbReference>
<dbReference type="InterPro" id="IPR006379">
    <property type="entry name" value="HAD-SF_hydro_IIB"/>
</dbReference>
<dbReference type="NCBIfam" id="TIGR01484">
    <property type="entry name" value="HAD-SF-IIB"/>
    <property type="match status" value="1"/>
</dbReference>
<dbReference type="PANTHER" id="PTHR10000:SF23">
    <property type="entry name" value="5-AMINO-6-(5-PHOSPHO-D-RIBITYLAMINO)URACIL PHOSPHATASE YITU"/>
    <property type="match status" value="1"/>
</dbReference>
<dbReference type="GO" id="GO:0016791">
    <property type="term" value="F:phosphatase activity"/>
    <property type="evidence" value="ECO:0007669"/>
    <property type="project" value="TreeGrafter"/>
</dbReference>
<keyword evidence="2" id="KW-1185">Reference proteome</keyword>
<organism evidence="1 2">
    <name type="scientific">Suicoccus acidiformans</name>
    <dbReference type="NCBI Taxonomy" id="2036206"/>
    <lineage>
        <taxon>Bacteria</taxon>
        <taxon>Bacillati</taxon>
        <taxon>Bacillota</taxon>
        <taxon>Bacilli</taxon>
        <taxon>Lactobacillales</taxon>
        <taxon>Aerococcaceae</taxon>
        <taxon>Suicoccus</taxon>
    </lineage>
</organism>
<gene>
    <name evidence="1" type="ORF">CL176_06605</name>
</gene>
<dbReference type="AlphaFoldDB" id="A0A347WKT7"/>
<dbReference type="CDD" id="cd07516">
    <property type="entry name" value="HAD_Pase"/>
    <property type="match status" value="1"/>
</dbReference>